<comment type="caution">
    <text evidence="1">The sequence shown here is derived from an EMBL/GenBank/DDBJ whole genome shotgun (WGS) entry which is preliminary data.</text>
</comment>
<gene>
    <name evidence="1" type="ORF">N7517_000233</name>
</gene>
<protein>
    <submittedName>
        <fullName evidence="1">Uncharacterized protein</fullName>
    </submittedName>
</protein>
<evidence type="ECO:0000313" key="1">
    <source>
        <dbReference type="EMBL" id="KAJ5382322.1"/>
    </source>
</evidence>
<organism evidence="1 2">
    <name type="scientific">Penicillium concentricum</name>
    <dbReference type="NCBI Taxonomy" id="293559"/>
    <lineage>
        <taxon>Eukaryota</taxon>
        <taxon>Fungi</taxon>
        <taxon>Dikarya</taxon>
        <taxon>Ascomycota</taxon>
        <taxon>Pezizomycotina</taxon>
        <taxon>Eurotiomycetes</taxon>
        <taxon>Eurotiomycetidae</taxon>
        <taxon>Eurotiales</taxon>
        <taxon>Aspergillaceae</taxon>
        <taxon>Penicillium</taxon>
    </lineage>
</organism>
<dbReference type="EMBL" id="JAPZBT010000001">
    <property type="protein sequence ID" value="KAJ5382322.1"/>
    <property type="molecule type" value="Genomic_DNA"/>
</dbReference>
<proteinExistence type="predicted"/>
<evidence type="ECO:0000313" key="2">
    <source>
        <dbReference type="Proteomes" id="UP001147752"/>
    </source>
</evidence>
<name>A0A9W9SPX1_9EURO</name>
<keyword evidence="2" id="KW-1185">Reference proteome</keyword>
<dbReference type="GeneID" id="81457146"/>
<dbReference type="RefSeq" id="XP_056582098.1">
    <property type="nucleotide sequence ID" value="XM_056717963.1"/>
</dbReference>
<dbReference type="OrthoDB" id="4340602at2759"/>
<sequence>MVYKAGEGTLRRLSNTNSYQKHFLPFSTTSMSTMLPWNPFIICEIEVSPNGGPGFYYGMTKKRLEDTKIGHQKLNTVALSSLQSKLCVRWRRQRQADEVGQ</sequence>
<dbReference type="Proteomes" id="UP001147752">
    <property type="component" value="Unassembled WGS sequence"/>
</dbReference>
<dbReference type="AlphaFoldDB" id="A0A9W9SPX1"/>
<reference evidence="1" key="1">
    <citation type="submission" date="2022-12" db="EMBL/GenBank/DDBJ databases">
        <authorList>
            <person name="Petersen C."/>
        </authorList>
    </citation>
    <scope>NUCLEOTIDE SEQUENCE</scope>
    <source>
        <strain evidence="1">IBT 3081</strain>
    </source>
</reference>
<accession>A0A9W9SPX1</accession>
<reference evidence="1" key="2">
    <citation type="journal article" date="2023" name="IMA Fungus">
        <title>Comparative genomic study of the Penicillium genus elucidates a diverse pangenome and 15 lateral gene transfer events.</title>
        <authorList>
            <person name="Petersen C."/>
            <person name="Sorensen T."/>
            <person name="Nielsen M.R."/>
            <person name="Sondergaard T.E."/>
            <person name="Sorensen J.L."/>
            <person name="Fitzpatrick D.A."/>
            <person name="Frisvad J.C."/>
            <person name="Nielsen K.L."/>
        </authorList>
    </citation>
    <scope>NUCLEOTIDE SEQUENCE</scope>
    <source>
        <strain evidence="1">IBT 3081</strain>
    </source>
</reference>